<dbReference type="GO" id="GO:0051539">
    <property type="term" value="F:4 iron, 4 sulfur cluster binding"/>
    <property type="evidence" value="ECO:0007669"/>
    <property type="project" value="UniProtKB-UniRule"/>
</dbReference>
<dbReference type="GO" id="GO:0003677">
    <property type="term" value="F:DNA binding"/>
    <property type="evidence" value="ECO:0007669"/>
    <property type="project" value="UniProtKB-UniRule"/>
</dbReference>
<feature type="binding site" evidence="12">
    <location>
        <position position="188"/>
    </location>
    <ligand>
        <name>[4Fe-4S] cluster</name>
        <dbReference type="ChEBI" id="CHEBI:49883"/>
    </ligand>
</feature>
<evidence type="ECO:0000256" key="6">
    <source>
        <dbReference type="ARBA" id="ARBA00023004"/>
    </source>
</evidence>
<keyword evidence="4 12" id="KW-0227">DNA damage</keyword>
<dbReference type="GO" id="GO:0140078">
    <property type="term" value="F:class I DNA-(apurinic or apyrimidinic site) endonuclease activity"/>
    <property type="evidence" value="ECO:0007669"/>
    <property type="project" value="UniProtKB-EC"/>
</dbReference>
<keyword evidence="10 12" id="KW-0456">Lyase</keyword>
<keyword evidence="3 12" id="KW-0479">Metal-binding</keyword>
<dbReference type="Proteomes" id="UP000000378">
    <property type="component" value="Chromosome"/>
</dbReference>
<dbReference type="InterPro" id="IPR011257">
    <property type="entry name" value="DNA_glycosylase"/>
</dbReference>
<evidence type="ECO:0000256" key="9">
    <source>
        <dbReference type="ARBA" id="ARBA00023204"/>
    </source>
</evidence>
<dbReference type="PIRSF" id="PIRSF001435">
    <property type="entry name" value="Nth"/>
    <property type="match status" value="1"/>
</dbReference>
<dbReference type="InterPro" id="IPR003651">
    <property type="entry name" value="Endonuclease3_FeS-loop_motif"/>
</dbReference>
<keyword evidence="9 12" id="KW-0234">DNA repair</keyword>
<dbReference type="GO" id="GO:0046872">
    <property type="term" value="F:metal ion binding"/>
    <property type="evidence" value="ECO:0007669"/>
    <property type="project" value="UniProtKB-KW"/>
</dbReference>
<dbReference type="FunFam" id="1.10.340.30:FF:000001">
    <property type="entry name" value="Endonuclease III"/>
    <property type="match status" value="1"/>
</dbReference>
<comment type="function">
    <text evidence="12">DNA repair enzyme that has both DNA N-glycosylase activity and AP-lyase activity. The DNA N-glycosylase activity releases various damaged pyrimidines from DNA by cleaving the N-glycosidic bond, leaving an AP (apurinic/apyrimidinic) site. The AP-lyase activity cleaves the phosphodiester bond 3' to the AP site by a beta-elimination, leaving a 3'-terminal unsaturated sugar and a product with a terminal 5'-phosphate.</text>
</comment>
<dbReference type="Gene3D" id="1.10.1670.10">
    <property type="entry name" value="Helix-hairpin-Helix base-excision DNA repair enzymes (C-terminal)"/>
    <property type="match status" value="1"/>
</dbReference>
<comment type="similarity">
    <text evidence="1 12">Belongs to the Nth/MutY family.</text>
</comment>
<reference evidence="15" key="1">
    <citation type="journal article" date="2010" name="Stand. Genomic Sci.">
        <title>Complete genome sequence of Syntrophothermus lipocalidus type strain (TGB-C1T).</title>
        <authorList>
            <consortium name="US DOE Joint Genome Institute (JGI-PGF)"/>
            <person name="Djao O."/>
            <person name="Zhang X."/>
            <person name="Lucas S."/>
            <person name="Lapidus A."/>
            <person name="Glavina Del Rio T."/>
            <person name="Nolan M."/>
            <person name="Tice H."/>
            <person name="Cheng J."/>
            <person name="Han C."/>
            <person name="Tapia R."/>
            <person name="Goodwin L."/>
            <person name="Pitluck S."/>
            <person name="Liolios K."/>
            <person name="Ivanova N."/>
            <person name="Mavromatis K."/>
            <person name="Mikhailova N."/>
            <person name="Ovchinnikova G."/>
            <person name="Pati A."/>
            <person name="Brambilla E."/>
            <person name="Chen A."/>
            <person name="Palaniappan K."/>
            <person name="Land M."/>
            <person name="Hauser L."/>
            <person name="Chang Y."/>
            <person name="Jeffries C."/>
            <person name="Rohde M."/>
            <person name="Sikorski J."/>
            <person name="Spring S."/>
            <person name="Goker M."/>
            <person name="Detter J."/>
            <person name="Woyke T."/>
            <person name="Bristow J."/>
            <person name="Eisen J."/>
            <person name="Markowitz V."/>
            <person name="Hugenholtz P."/>
            <person name="Kyrpides N."/>
            <person name="Klenk H."/>
        </authorList>
    </citation>
    <scope>NUCLEOTIDE SEQUENCE [LARGE SCALE GENOMIC DNA]</scope>
    <source>
        <strain evidence="15">DSM 12680 / TGB-C1</strain>
    </source>
</reference>
<dbReference type="NCBIfam" id="TIGR01083">
    <property type="entry name" value="nth"/>
    <property type="match status" value="1"/>
</dbReference>
<dbReference type="HOGENOM" id="CLU_012862_3_3_9"/>
<dbReference type="SMART" id="SM00525">
    <property type="entry name" value="FES"/>
    <property type="match status" value="1"/>
</dbReference>
<evidence type="ECO:0000256" key="11">
    <source>
        <dbReference type="ARBA" id="ARBA00023295"/>
    </source>
</evidence>
<dbReference type="Gene3D" id="1.10.340.30">
    <property type="entry name" value="Hypothetical protein, domain 2"/>
    <property type="match status" value="1"/>
</dbReference>
<dbReference type="SMART" id="SM00478">
    <property type="entry name" value="ENDO3c"/>
    <property type="match status" value="1"/>
</dbReference>
<keyword evidence="11 12" id="KW-0326">Glycosidase</keyword>
<accession>D7CLM0</accession>
<dbReference type="eggNOG" id="COG0177">
    <property type="taxonomic scope" value="Bacteria"/>
</dbReference>
<keyword evidence="14" id="KW-0255">Endonuclease</keyword>
<keyword evidence="5 12" id="KW-0378">Hydrolase</keyword>
<gene>
    <name evidence="12" type="primary">nth</name>
    <name evidence="14" type="ordered locus">Slip_0825</name>
</gene>
<proteinExistence type="inferred from homology"/>
<keyword evidence="2 12" id="KW-0004">4Fe-4S</keyword>
<dbReference type="Pfam" id="PF00633">
    <property type="entry name" value="HHH"/>
    <property type="match status" value="1"/>
</dbReference>
<reference evidence="14 15" key="2">
    <citation type="journal article" date="2010" name="Stand. Genomic Sci.">
        <title>Complete genome sequence of Syntrophothermus lipocalidus type strain (TGB-C1).</title>
        <authorList>
            <person name="Djao O.D."/>
            <person name="Zhang X."/>
            <person name="Lucas S."/>
            <person name="Lapidus A."/>
            <person name="Del Rio T.G."/>
            <person name="Nolan M."/>
            <person name="Tice H."/>
            <person name="Cheng J.F."/>
            <person name="Han C."/>
            <person name="Tapia R."/>
            <person name="Goodwin L."/>
            <person name="Pitluck S."/>
            <person name="Liolios K."/>
            <person name="Ivanova N."/>
            <person name="Mavromatis K."/>
            <person name="Mikhailova N."/>
            <person name="Ovchinnikova G."/>
            <person name="Pati A."/>
            <person name="Brambilla E."/>
            <person name="Chen A."/>
            <person name="Palaniappan K."/>
            <person name="Land M."/>
            <person name="Hauser L."/>
            <person name="Chang Y.J."/>
            <person name="Jeffries C.D."/>
            <person name="Rohde M."/>
            <person name="Sikorski J."/>
            <person name="Spring S."/>
            <person name="Goker M."/>
            <person name="Detter J.C."/>
            <person name="Woyke T."/>
            <person name="Bristow J."/>
            <person name="Eisen J.A."/>
            <person name="Markowitz V."/>
            <person name="Hugenholtz P."/>
            <person name="Kyrpides N.C."/>
            <person name="Klenk H.P."/>
        </authorList>
    </citation>
    <scope>NUCLEOTIDE SEQUENCE [LARGE SCALE GENOMIC DNA]</scope>
    <source>
        <strain evidence="15">DSM 12680 / TGB-C1</strain>
    </source>
</reference>
<evidence type="ECO:0000313" key="15">
    <source>
        <dbReference type="Proteomes" id="UP000000378"/>
    </source>
</evidence>
<dbReference type="InterPro" id="IPR023170">
    <property type="entry name" value="HhH_base_excis_C"/>
</dbReference>
<organism evidence="14 15">
    <name type="scientific">Syntrophothermus lipocalidus (strain DSM 12680 / TGB-C1)</name>
    <dbReference type="NCBI Taxonomy" id="643648"/>
    <lineage>
        <taxon>Bacteria</taxon>
        <taxon>Bacillati</taxon>
        <taxon>Bacillota</taxon>
        <taxon>Clostridia</taxon>
        <taxon>Eubacteriales</taxon>
        <taxon>Syntrophomonadaceae</taxon>
        <taxon>Syntrophothermus</taxon>
    </lineage>
</organism>
<evidence type="ECO:0000256" key="5">
    <source>
        <dbReference type="ARBA" id="ARBA00022801"/>
    </source>
</evidence>
<feature type="domain" description="HhH-GPD" evidence="13">
    <location>
        <begin position="39"/>
        <end position="186"/>
    </location>
</feature>
<dbReference type="AlphaFoldDB" id="D7CLM0"/>
<dbReference type="InterPro" id="IPR003265">
    <property type="entry name" value="HhH-GPD_domain"/>
</dbReference>
<evidence type="ECO:0000256" key="1">
    <source>
        <dbReference type="ARBA" id="ARBA00008343"/>
    </source>
</evidence>
<feature type="binding site" evidence="12">
    <location>
        <position position="204"/>
    </location>
    <ligand>
        <name>[4Fe-4S] cluster</name>
        <dbReference type="ChEBI" id="CHEBI:49883"/>
    </ligand>
</feature>
<dbReference type="SUPFAM" id="SSF48150">
    <property type="entry name" value="DNA-glycosylase"/>
    <property type="match status" value="1"/>
</dbReference>
<dbReference type="Pfam" id="PF00730">
    <property type="entry name" value="HhH-GPD"/>
    <property type="match status" value="1"/>
</dbReference>
<evidence type="ECO:0000313" key="14">
    <source>
        <dbReference type="EMBL" id="ADI01605.1"/>
    </source>
</evidence>
<evidence type="ECO:0000256" key="12">
    <source>
        <dbReference type="HAMAP-Rule" id="MF_00942"/>
    </source>
</evidence>
<name>D7CLM0_SYNLT</name>
<dbReference type="PANTHER" id="PTHR10359:SF18">
    <property type="entry name" value="ENDONUCLEASE III"/>
    <property type="match status" value="1"/>
</dbReference>
<dbReference type="CDD" id="cd00056">
    <property type="entry name" value="ENDO3c"/>
    <property type="match status" value="1"/>
</dbReference>
<keyword evidence="6 12" id="KW-0408">Iron</keyword>
<comment type="cofactor">
    <cofactor evidence="12">
        <name>[4Fe-4S] cluster</name>
        <dbReference type="ChEBI" id="CHEBI:49883"/>
    </cofactor>
    <text evidence="12">Binds 1 [4Fe-4S] cluster.</text>
</comment>
<dbReference type="EC" id="4.2.99.18" evidence="12"/>
<dbReference type="RefSeq" id="WP_013175007.1">
    <property type="nucleotide sequence ID" value="NC_014220.1"/>
</dbReference>
<keyword evidence="7 12" id="KW-0411">Iron-sulfur</keyword>
<evidence type="ECO:0000256" key="10">
    <source>
        <dbReference type="ARBA" id="ARBA00023239"/>
    </source>
</evidence>
<dbReference type="InterPro" id="IPR005759">
    <property type="entry name" value="Nth"/>
</dbReference>
<protein>
    <recommendedName>
        <fullName evidence="12">Endonuclease III</fullName>
        <ecNumber evidence="12">4.2.99.18</ecNumber>
    </recommendedName>
    <alternativeName>
        <fullName evidence="12">DNA-(apurinic or apyrimidinic site) lyase</fullName>
    </alternativeName>
</protein>
<comment type="catalytic activity">
    <reaction evidence="12">
        <text>2'-deoxyribonucleotide-(2'-deoxyribose 5'-phosphate)-2'-deoxyribonucleotide-DNA = a 3'-end 2'-deoxyribonucleotide-(2,3-dehydro-2,3-deoxyribose 5'-phosphate)-DNA + a 5'-end 5'-phospho-2'-deoxyribonucleoside-DNA + H(+)</text>
        <dbReference type="Rhea" id="RHEA:66592"/>
        <dbReference type="Rhea" id="RHEA-COMP:13180"/>
        <dbReference type="Rhea" id="RHEA-COMP:16897"/>
        <dbReference type="Rhea" id="RHEA-COMP:17067"/>
        <dbReference type="ChEBI" id="CHEBI:15378"/>
        <dbReference type="ChEBI" id="CHEBI:136412"/>
        <dbReference type="ChEBI" id="CHEBI:157695"/>
        <dbReference type="ChEBI" id="CHEBI:167181"/>
        <dbReference type="EC" id="4.2.99.18"/>
    </reaction>
</comment>
<evidence type="ECO:0000256" key="8">
    <source>
        <dbReference type="ARBA" id="ARBA00023125"/>
    </source>
</evidence>
<dbReference type="FunFam" id="1.10.1670.10:FF:000001">
    <property type="entry name" value="Endonuclease III"/>
    <property type="match status" value="1"/>
</dbReference>
<dbReference type="OrthoDB" id="9800977at2"/>
<dbReference type="PROSITE" id="PS01155">
    <property type="entry name" value="ENDONUCLEASE_III_2"/>
    <property type="match status" value="1"/>
</dbReference>
<evidence type="ECO:0000256" key="7">
    <source>
        <dbReference type="ARBA" id="ARBA00023014"/>
    </source>
</evidence>
<sequence>MAKTDKILLVLRTLADVYPQAGTRLKFQNPFQLLVAVMLSARTTDEQVNRVTRGLFAEVKSPKDLASMEVGILEDMIKGCGLYRQKARNLIALARILMEEFGGEVPTDFDQLLRLPGVGRKTANVVVSVGFAKPGLGVDTHVLRVSRRLGWHNARDPQVAEAELKRIIPESWWARAHHLFISHGRAVCRARKPDCDRCTIRLYCQYGVSGQSDKAEDRLQSESSA</sequence>
<dbReference type="InterPro" id="IPR004036">
    <property type="entry name" value="Endonuclease-III-like_CS2"/>
</dbReference>
<keyword evidence="14" id="KW-0540">Nuclease</keyword>
<evidence type="ECO:0000259" key="13">
    <source>
        <dbReference type="SMART" id="SM00478"/>
    </source>
</evidence>
<feature type="binding site" evidence="12">
    <location>
        <position position="198"/>
    </location>
    <ligand>
        <name>[4Fe-4S] cluster</name>
        <dbReference type="ChEBI" id="CHEBI:49883"/>
    </ligand>
</feature>
<dbReference type="EMBL" id="CP002048">
    <property type="protein sequence ID" value="ADI01605.1"/>
    <property type="molecule type" value="Genomic_DNA"/>
</dbReference>
<feature type="binding site" evidence="12">
    <location>
        <position position="195"/>
    </location>
    <ligand>
        <name>[4Fe-4S] cluster</name>
        <dbReference type="ChEBI" id="CHEBI:49883"/>
    </ligand>
</feature>
<dbReference type="GO" id="GO:0006285">
    <property type="term" value="P:base-excision repair, AP site formation"/>
    <property type="evidence" value="ECO:0007669"/>
    <property type="project" value="TreeGrafter"/>
</dbReference>
<evidence type="ECO:0000256" key="4">
    <source>
        <dbReference type="ARBA" id="ARBA00022763"/>
    </source>
</evidence>
<evidence type="ECO:0000256" key="3">
    <source>
        <dbReference type="ARBA" id="ARBA00022723"/>
    </source>
</evidence>
<dbReference type="HAMAP" id="MF_00942">
    <property type="entry name" value="Nth"/>
    <property type="match status" value="1"/>
</dbReference>
<evidence type="ECO:0000256" key="2">
    <source>
        <dbReference type="ARBA" id="ARBA00022485"/>
    </source>
</evidence>
<keyword evidence="8 12" id="KW-0238">DNA-binding</keyword>
<dbReference type="KEGG" id="slp:Slip_0825"/>
<dbReference type="GO" id="GO:0019104">
    <property type="term" value="F:DNA N-glycosylase activity"/>
    <property type="evidence" value="ECO:0007669"/>
    <property type="project" value="UniProtKB-UniRule"/>
</dbReference>
<keyword evidence="15" id="KW-1185">Reference proteome</keyword>
<dbReference type="STRING" id="643648.Slip_0825"/>
<dbReference type="InterPro" id="IPR000445">
    <property type="entry name" value="HhH_motif"/>
</dbReference>
<dbReference type="PANTHER" id="PTHR10359">
    <property type="entry name" value="A/G-SPECIFIC ADENINE GLYCOSYLASE/ENDONUCLEASE III"/>
    <property type="match status" value="1"/>
</dbReference>